<protein>
    <submittedName>
        <fullName evidence="1">Uncharacterized protein</fullName>
    </submittedName>
</protein>
<gene>
    <name evidence="1" type="ORF">DILT_LOCUS487</name>
</gene>
<sequence>MCLVCWLRGEFHCYGYAYDEKIHAAVVIPNKGLQPATSLVGFEDPLNNVVIDPHVPRQRAFEIGENVHNLELGTIEIYLRSIAFSTEWWLAQDQCFVRVDFETKCDEEVHAPLRVLFCGGVVDTVVCEEQVVDCGHNTRAGVCLRRVLRRSPSLPFIPPISAVCPTAR</sequence>
<keyword evidence="2" id="KW-1185">Reference proteome</keyword>
<dbReference type="Proteomes" id="UP000281553">
    <property type="component" value="Unassembled WGS sequence"/>
</dbReference>
<dbReference type="OrthoDB" id="6322173at2759"/>
<accession>A0A3P6P1J1</accession>
<evidence type="ECO:0000313" key="2">
    <source>
        <dbReference type="Proteomes" id="UP000281553"/>
    </source>
</evidence>
<proteinExistence type="predicted"/>
<evidence type="ECO:0000313" key="1">
    <source>
        <dbReference type="EMBL" id="VDK33196.1"/>
    </source>
</evidence>
<dbReference type="AlphaFoldDB" id="A0A3P6P1J1"/>
<organism evidence="1 2">
    <name type="scientific">Dibothriocephalus latus</name>
    <name type="common">Fish tapeworm</name>
    <name type="synonym">Diphyllobothrium latum</name>
    <dbReference type="NCBI Taxonomy" id="60516"/>
    <lineage>
        <taxon>Eukaryota</taxon>
        <taxon>Metazoa</taxon>
        <taxon>Spiralia</taxon>
        <taxon>Lophotrochozoa</taxon>
        <taxon>Platyhelminthes</taxon>
        <taxon>Cestoda</taxon>
        <taxon>Eucestoda</taxon>
        <taxon>Diphyllobothriidea</taxon>
        <taxon>Diphyllobothriidae</taxon>
        <taxon>Dibothriocephalus</taxon>
    </lineage>
</organism>
<dbReference type="EMBL" id="UYRU01002047">
    <property type="protein sequence ID" value="VDK33196.1"/>
    <property type="molecule type" value="Genomic_DNA"/>
</dbReference>
<reference evidence="1 2" key="1">
    <citation type="submission" date="2018-11" db="EMBL/GenBank/DDBJ databases">
        <authorList>
            <consortium name="Pathogen Informatics"/>
        </authorList>
    </citation>
    <scope>NUCLEOTIDE SEQUENCE [LARGE SCALE GENOMIC DNA]</scope>
</reference>
<name>A0A3P6P1J1_DIBLA</name>